<dbReference type="OrthoDB" id="1951600at2"/>
<gene>
    <name evidence="1" type="ORF">AN619_07460</name>
</gene>
<dbReference type="Pfam" id="PF13563">
    <property type="entry name" value="2_5_RNA_ligase2"/>
    <property type="match status" value="1"/>
</dbReference>
<dbReference type="Gene3D" id="3.90.1140.10">
    <property type="entry name" value="Cyclic phosphodiesterase"/>
    <property type="match status" value="1"/>
</dbReference>
<evidence type="ECO:0000313" key="1">
    <source>
        <dbReference type="EMBL" id="KXG77216.1"/>
    </source>
</evidence>
<proteinExistence type="predicted"/>
<evidence type="ECO:0008006" key="3">
    <source>
        <dbReference type="Google" id="ProtNLM"/>
    </source>
</evidence>
<name>A0A140L9J1_9FIRM</name>
<dbReference type="Proteomes" id="UP000070456">
    <property type="component" value="Unassembled WGS sequence"/>
</dbReference>
<protein>
    <recommendedName>
        <fullName evidence="3">RNA 2',3'-cyclic phosphodiesterase</fullName>
    </recommendedName>
</protein>
<keyword evidence="2" id="KW-1185">Reference proteome</keyword>
<dbReference type="RefSeq" id="WP_068555117.1">
    <property type="nucleotide sequence ID" value="NZ_LOEE01000019.1"/>
</dbReference>
<dbReference type="STRING" id="520762.AN619_07460"/>
<organism evidence="1 2">
    <name type="scientific">Thermotalea metallivorans</name>
    <dbReference type="NCBI Taxonomy" id="520762"/>
    <lineage>
        <taxon>Bacteria</taxon>
        <taxon>Bacillati</taxon>
        <taxon>Bacillota</taxon>
        <taxon>Clostridia</taxon>
        <taxon>Peptostreptococcales</taxon>
        <taxon>Thermotaleaceae</taxon>
        <taxon>Thermotalea</taxon>
    </lineage>
</organism>
<dbReference type="SUPFAM" id="SSF55144">
    <property type="entry name" value="LigT-like"/>
    <property type="match status" value="1"/>
</dbReference>
<evidence type="ECO:0000313" key="2">
    <source>
        <dbReference type="Proteomes" id="UP000070456"/>
    </source>
</evidence>
<dbReference type="AlphaFoldDB" id="A0A140L9J1"/>
<dbReference type="EMBL" id="LOEE01000019">
    <property type="protein sequence ID" value="KXG77216.1"/>
    <property type="molecule type" value="Genomic_DNA"/>
</dbReference>
<sequence>MENLVYLVAVPTGKLLHCSRKIQKFLWDKYNLHIDQQPEIHLTMDAVYYENSLELEKLTNALQEILKDIPSFEVMANGFSYIPCPYNCITIHIVKTKELKSIYEHIHEGLIRKGFRVRAFHSHEIIFHISLAGIYGRPWTEEESQNAWQDVKDFQFQCHSRINELQLWYPDVHSDKKVIAKFQLFESKDQ</sequence>
<reference evidence="1 2" key="1">
    <citation type="submission" date="2015-12" db="EMBL/GenBank/DDBJ databases">
        <title>Draft genome sequence of the thermoanaerobe Thermotalea metallivorans, an isolate from the runoff channel of the Great Artesian Basin, Australia.</title>
        <authorList>
            <person name="Patel B.K."/>
        </authorList>
    </citation>
    <scope>NUCLEOTIDE SEQUENCE [LARGE SCALE GENOMIC DNA]</scope>
    <source>
        <strain evidence="1 2">B2-1</strain>
    </source>
</reference>
<accession>A0A140L9J1</accession>
<dbReference type="InterPro" id="IPR009097">
    <property type="entry name" value="Cyclic_Pdiesterase"/>
</dbReference>
<comment type="caution">
    <text evidence="1">The sequence shown here is derived from an EMBL/GenBank/DDBJ whole genome shotgun (WGS) entry which is preliminary data.</text>
</comment>